<dbReference type="EMBL" id="CP042806">
    <property type="protein sequence ID" value="QEE28664.1"/>
    <property type="molecule type" value="Genomic_DNA"/>
</dbReference>
<dbReference type="InterPro" id="IPR013783">
    <property type="entry name" value="Ig-like_fold"/>
</dbReference>
<dbReference type="CDD" id="cd00063">
    <property type="entry name" value="FN3"/>
    <property type="match status" value="1"/>
</dbReference>
<feature type="compositionally biased region" description="Gly residues" evidence="1">
    <location>
        <begin position="573"/>
        <end position="582"/>
    </location>
</feature>
<dbReference type="InterPro" id="IPR012334">
    <property type="entry name" value="Pectin_lyas_fold"/>
</dbReference>
<evidence type="ECO:0000313" key="4">
    <source>
        <dbReference type="EMBL" id="QEE28664.1"/>
    </source>
</evidence>
<feature type="region of interest" description="Disordered" evidence="1">
    <location>
        <begin position="566"/>
        <end position="585"/>
    </location>
</feature>
<dbReference type="KEGG" id="talb:FTW19_12025"/>
<dbReference type="PROSITE" id="PS50853">
    <property type="entry name" value="FN3"/>
    <property type="match status" value="1"/>
</dbReference>
<dbReference type="InterPro" id="IPR036116">
    <property type="entry name" value="FN3_sf"/>
</dbReference>
<keyword evidence="5" id="KW-1185">Reference proteome</keyword>
<dbReference type="InterPro" id="IPR006626">
    <property type="entry name" value="PbH1"/>
</dbReference>
<keyword evidence="2" id="KW-0732">Signal</keyword>
<reference evidence="4 5" key="1">
    <citation type="submission" date="2019-08" db="EMBL/GenBank/DDBJ databases">
        <title>Complete genome sequence of Terriglobus albidus strain ORNL.</title>
        <authorList>
            <person name="Podar M."/>
        </authorList>
    </citation>
    <scope>NUCLEOTIDE SEQUENCE [LARGE SCALE GENOMIC DNA]</scope>
    <source>
        <strain evidence="4 5">ORNL</strain>
    </source>
</reference>
<dbReference type="Gene3D" id="2.160.20.10">
    <property type="entry name" value="Single-stranded right-handed beta-helix, Pectin lyase-like"/>
    <property type="match status" value="2"/>
</dbReference>
<evidence type="ECO:0000259" key="3">
    <source>
        <dbReference type="PROSITE" id="PS50853"/>
    </source>
</evidence>
<evidence type="ECO:0000313" key="5">
    <source>
        <dbReference type="Proteomes" id="UP000321820"/>
    </source>
</evidence>
<dbReference type="SMART" id="SM00710">
    <property type="entry name" value="PbH1"/>
    <property type="match status" value="13"/>
</dbReference>
<dbReference type="SUPFAM" id="SSF51126">
    <property type="entry name" value="Pectin lyase-like"/>
    <property type="match status" value="3"/>
</dbReference>
<evidence type="ECO:0000256" key="2">
    <source>
        <dbReference type="SAM" id="SignalP"/>
    </source>
</evidence>
<evidence type="ECO:0000256" key="1">
    <source>
        <dbReference type="SAM" id="MobiDB-lite"/>
    </source>
</evidence>
<name>A0A5B9EAH2_9BACT</name>
<dbReference type="Proteomes" id="UP000321820">
    <property type="component" value="Chromosome"/>
</dbReference>
<accession>A0A5B9EAH2</accession>
<dbReference type="RefSeq" id="WP_147647854.1">
    <property type="nucleotide sequence ID" value="NZ_CP042806.1"/>
</dbReference>
<feature type="domain" description="Fibronectin type-III" evidence="3">
    <location>
        <begin position="586"/>
        <end position="677"/>
    </location>
</feature>
<feature type="signal peptide" evidence="2">
    <location>
        <begin position="1"/>
        <end position="25"/>
    </location>
</feature>
<sequence>MKSILTKSWSLFLILSTLFSVPALATQRYVSPTGDDNNDGLSTSTPWQTINKVNSFLFQGGDTVSFQGGATFAGCLVFNSINIMNSSAAAPFTVNSYGTGVATIQSNCTGNTSAAITIDNINGFYFDGLKVTNGFTTGASSSTAIGILLENQSSNTPTQTIVVKNSEVTGFAPPSGSTAIGGEIIVIGYAINGNNGPLNDVEILNNSLHGASVTAGDHCGVCGYGDGENITNVLIQGNTVYNLGDPAPYGALEADGMNGATIQYNLVHDIGANSTKCGGTSGIETYTSNNVTVRFNEVYNVQPASNTQAKTFGGTGCDWDGIDLDGGTSNSIVEYNYTHHNAGNGLLAYDPNVGSNIWGYNTFRYNISENDDWTGVQGGLMDAVGSVPHNPLYIYGNTFFDNNTTENTLSTSSACFYFGFGGGAWASGSLIKDNICYLNNLDKYGRNGQFYYNPYTQTGMTLSNNLYWTDYSYPWWRWGGTIYKGLAAWTASGLEANPASANPLLNNPGNGGTCSWTPSLLTGPQTCPQAYTLQSGSPAIGTGVDVASNGGRDYYNNSLTSPPSIGAYSTGNPIGGGGGGGTPPAAPTNVSASAISVSTVSLSWTEVLNATSYNVYRGTTSGFTPSAASLIAEGVAGSPFTDGGLMHSTTYYYVVEAVNYSGSSGPSNQASIIMPDQVNYYVSPTGNDTNNGTSTSTPWQTINKVNTSVFPEGAIVSFEGGQTFAGCLVANTTNVPNSSALNPFTFQSYGTGMATIQSNCTGTGSSAITGDTVNGFTVNRLKIVNGSQTLNGVLLENQHHASPIQTLVVENSEITGFAPVSGVTGGGAEIFVIGYAINGNKGPLNNVQILNNNLHGASVTSPDGPGVAGYGYGKNITNVLVQGNMVYNLGMPASDSFGALEADGWNGGTIQYNVVHDIGANVTSCGGTAGIEAYTSNNITIRHNEVYNVRPSPSFTAGCDWDAIDLDGGTTNSLVEYNYTHNNFGTGIYAYTVNPSGSTWGPNTYRYNISENDGLQGGSNGAFGLAGYPPQNALQVYGNTFVNTVSESGNTTDPAACFFFGLWNGGGAAATGSMIEDNVCYMNDPNSANNVEFVRTASNSISGITFQNNLYYTTSNPEWIWNGTTYTTLPSWEGAAVDSGSIFGDPLLNNPGGAGTCSWAPSGLTGPQPCPVAYTLRYGSPASGAGVSVSANGGSDYYGNTIPSSPSIGAQATSPVPTTTLLTFTDLSVGDFSVVPSNYQPVSGLTITWNGGGVATYRYGTYTYDGYQDHTQAGNTGAPSIDVGTPTRGSGWSNTSSLNFSAPVTIPSLYVTNYDWWKQDVILTGYTNVNDTTPVVTVTVPYTSIPNHATGTTTGAWVQITGLSGYPIRRLDITGTKDSSTSQYGGALVDDITINH</sequence>
<gene>
    <name evidence="4" type="ORF">FTW19_12025</name>
</gene>
<dbReference type="SUPFAM" id="SSF49265">
    <property type="entry name" value="Fibronectin type III"/>
    <property type="match status" value="1"/>
</dbReference>
<dbReference type="SMART" id="SM00060">
    <property type="entry name" value="FN3"/>
    <property type="match status" value="1"/>
</dbReference>
<dbReference type="OrthoDB" id="9760240at2"/>
<dbReference type="Gene3D" id="2.60.40.10">
    <property type="entry name" value="Immunoglobulins"/>
    <property type="match status" value="1"/>
</dbReference>
<protein>
    <submittedName>
        <fullName evidence="4">Fibronectin type III domain-containing protein</fullName>
    </submittedName>
</protein>
<organism evidence="4 5">
    <name type="scientific">Terriglobus albidus</name>
    <dbReference type="NCBI Taxonomy" id="1592106"/>
    <lineage>
        <taxon>Bacteria</taxon>
        <taxon>Pseudomonadati</taxon>
        <taxon>Acidobacteriota</taxon>
        <taxon>Terriglobia</taxon>
        <taxon>Terriglobales</taxon>
        <taxon>Acidobacteriaceae</taxon>
        <taxon>Terriglobus</taxon>
    </lineage>
</organism>
<proteinExistence type="predicted"/>
<feature type="chain" id="PRO_5022672205" evidence="2">
    <location>
        <begin position="26"/>
        <end position="1396"/>
    </location>
</feature>
<dbReference type="InterPro" id="IPR003961">
    <property type="entry name" value="FN3_dom"/>
</dbReference>
<dbReference type="InterPro" id="IPR011050">
    <property type="entry name" value="Pectin_lyase_fold/virulence"/>
</dbReference>